<dbReference type="InterPro" id="IPR001466">
    <property type="entry name" value="Beta-lactam-related"/>
</dbReference>
<dbReference type="InterPro" id="IPR050789">
    <property type="entry name" value="Diverse_Enzym_Activities"/>
</dbReference>
<sequence>MYRRAFLATPLLLAPPLHAATPGPPAAPTSLDTLLGAIATGSDNLHGVVVERAGVVLGECYRDGPDRLTTALWSTPTRFDADTLHDVRSISKSVVSLLWGIAQARGLVPPLDTPALDLLPALADLRRDGREAITLAHLFDMTSGLAWTEPGRLGLLDDDELRLYWRADPARFVFERPLVSTPGTRWQYHSGGTAVLAQLLAERTGQPLPAWADAVLWAPMGITRWAWTADFRDRPLAFTGLRLRPRDLARLGRLVLGQGRWQGREVVPAAWLAESLQPRVDVPPLGPVLTGLRYGRFWWHGQIPADPRPAHRDSPLSWTAGFGNGGQRLYLVPALDLVVAVSAGAYGEPAVNARVDRLLRDVVGSVSG</sequence>
<evidence type="ECO:0000259" key="2">
    <source>
        <dbReference type="Pfam" id="PF00144"/>
    </source>
</evidence>
<feature type="signal peptide" evidence="1">
    <location>
        <begin position="1"/>
        <end position="19"/>
    </location>
</feature>
<comment type="caution">
    <text evidence="3">The sequence shown here is derived from an EMBL/GenBank/DDBJ whole genome shotgun (WGS) entry which is preliminary data.</text>
</comment>
<name>A0ABX2G883_9BURK</name>
<reference evidence="3 4" key="1">
    <citation type="submission" date="2020-05" db="EMBL/GenBank/DDBJ databases">
        <title>Genomic Encyclopedia of Type Strains, Phase IV (KMG-V): Genome sequencing to study the core and pangenomes of soil and plant-associated prokaryotes.</title>
        <authorList>
            <person name="Whitman W."/>
        </authorList>
    </citation>
    <scope>NUCLEOTIDE SEQUENCE [LARGE SCALE GENOMIC DNA]</scope>
    <source>
        <strain evidence="3 4">C29</strain>
    </source>
</reference>
<evidence type="ECO:0000313" key="4">
    <source>
        <dbReference type="Proteomes" id="UP001516061"/>
    </source>
</evidence>
<dbReference type="Proteomes" id="UP001516061">
    <property type="component" value="Unassembled WGS sequence"/>
</dbReference>
<feature type="domain" description="Beta-lactamase-related" evidence="2">
    <location>
        <begin position="75"/>
        <end position="350"/>
    </location>
</feature>
<keyword evidence="1" id="KW-0732">Signal</keyword>
<feature type="chain" id="PRO_5046757708" evidence="1">
    <location>
        <begin position="20"/>
        <end position="368"/>
    </location>
</feature>
<dbReference type="Pfam" id="PF00144">
    <property type="entry name" value="Beta-lactamase"/>
    <property type="match status" value="1"/>
</dbReference>
<proteinExistence type="predicted"/>
<dbReference type="PANTHER" id="PTHR43283:SF7">
    <property type="entry name" value="BETA-LACTAMASE-RELATED DOMAIN-CONTAINING PROTEIN"/>
    <property type="match status" value="1"/>
</dbReference>
<dbReference type="EMBL" id="JABSNM010000017">
    <property type="protein sequence ID" value="NRT57609.1"/>
    <property type="molecule type" value="Genomic_DNA"/>
</dbReference>
<dbReference type="PANTHER" id="PTHR43283">
    <property type="entry name" value="BETA-LACTAMASE-RELATED"/>
    <property type="match status" value="1"/>
</dbReference>
<accession>A0ABX2G883</accession>
<gene>
    <name evidence="3" type="ORF">HNQ01_003366</name>
</gene>
<evidence type="ECO:0000256" key="1">
    <source>
        <dbReference type="SAM" id="SignalP"/>
    </source>
</evidence>
<evidence type="ECO:0000313" key="3">
    <source>
        <dbReference type="EMBL" id="NRT57609.1"/>
    </source>
</evidence>
<organism evidence="3 4">
    <name type="scientific">Sphaerotilus uruguayifluvii</name>
    <dbReference type="NCBI Taxonomy" id="2735897"/>
    <lineage>
        <taxon>Bacteria</taxon>
        <taxon>Pseudomonadati</taxon>
        <taxon>Pseudomonadota</taxon>
        <taxon>Betaproteobacteria</taxon>
        <taxon>Burkholderiales</taxon>
        <taxon>Sphaerotilaceae</taxon>
        <taxon>Sphaerotilus</taxon>
    </lineage>
</organism>
<protein>
    <submittedName>
        <fullName evidence="3">CubicO group peptidase (Beta-lactamase class C family)</fullName>
    </submittedName>
</protein>
<keyword evidence="4" id="KW-1185">Reference proteome</keyword>
<dbReference type="RefSeq" id="WP_217427584.1">
    <property type="nucleotide sequence ID" value="NZ_JABSNM010000017.1"/>
</dbReference>